<dbReference type="Proteomes" id="UP001157186">
    <property type="component" value="Unassembled WGS sequence"/>
</dbReference>
<dbReference type="InterPro" id="IPR001633">
    <property type="entry name" value="EAL_dom"/>
</dbReference>
<evidence type="ECO:0000313" key="2">
    <source>
        <dbReference type="EMBL" id="GLX79588.1"/>
    </source>
</evidence>
<gene>
    <name evidence="2" type="ORF">tinsulaeT_29280</name>
</gene>
<dbReference type="PANTHER" id="PTHR33121">
    <property type="entry name" value="CYCLIC DI-GMP PHOSPHODIESTERASE PDEF"/>
    <property type="match status" value="1"/>
</dbReference>
<feature type="domain" description="EAL" evidence="1">
    <location>
        <begin position="1"/>
        <end position="248"/>
    </location>
</feature>
<dbReference type="PROSITE" id="PS50883">
    <property type="entry name" value="EAL"/>
    <property type="match status" value="1"/>
</dbReference>
<dbReference type="EMBL" id="BSST01000001">
    <property type="protein sequence ID" value="GLX79588.1"/>
    <property type="molecule type" value="Genomic_DNA"/>
</dbReference>
<evidence type="ECO:0000313" key="3">
    <source>
        <dbReference type="Proteomes" id="UP001157186"/>
    </source>
</evidence>
<dbReference type="RefSeq" id="WP_284245504.1">
    <property type="nucleotide sequence ID" value="NZ_BSST01000001.1"/>
</dbReference>
<dbReference type="CDD" id="cd01948">
    <property type="entry name" value="EAL"/>
    <property type="match status" value="1"/>
</dbReference>
<reference evidence="2 3" key="1">
    <citation type="submission" date="2023-03" db="EMBL/GenBank/DDBJ databases">
        <title>Draft genome sequence of Thalassotalea insulae KCTC 62186T.</title>
        <authorList>
            <person name="Sawabe T."/>
        </authorList>
    </citation>
    <scope>NUCLEOTIDE SEQUENCE [LARGE SCALE GENOMIC DNA]</scope>
    <source>
        <strain evidence="2 3">KCTC 62186</strain>
    </source>
</reference>
<proteinExistence type="predicted"/>
<dbReference type="SMART" id="SM00052">
    <property type="entry name" value="EAL"/>
    <property type="match status" value="1"/>
</dbReference>
<dbReference type="Pfam" id="PF00563">
    <property type="entry name" value="EAL"/>
    <property type="match status" value="1"/>
</dbReference>
<accession>A0ABQ6GUJ0</accession>
<dbReference type="PANTHER" id="PTHR33121:SF76">
    <property type="entry name" value="SIGNALING PROTEIN"/>
    <property type="match status" value="1"/>
</dbReference>
<dbReference type="SUPFAM" id="SSF141868">
    <property type="entry name" value="EAL domain-like"/>
    <property type="match status" value="1"/>
</dbReference>
<sequence>MYRAIENIVKEKNVTTVFQAIFDVNQQSILGYEALTRGPEGSRYYYPDLLFHDATECGLLSELEILCRDSAIKQFVRLGLKGKLFLNISPLVLLDKAHPQGETMRFVERAGLDCQQIVIELSEKYPNPNEQMLSQALAKYREFGFKVAIDDLGAGYSGLKLWSQLRPNIVKVDRYFVENCHQDSFKRKFLTAIFELAESAQAKVVVEGIECFQEFELLRQLGMTYAQGYYLAKPSKEPLRSYPKWLEHENLYSIQALS</sequence>
<protein>
    <recommendedName>
        <fullName evidence="1">EAL domain-containing protein</fullName>
    </recommendedName>
</protein>
<keyword evidence="3" id="KW-1185">Reference proteome</keyword>
<name>A0ABQ6GUJ0_9GAMM</name>
<dbReference type="InterPro" id="IPR035919">
    <property type="entry name" value="EAL_sf"/>
</dbReference>
<evidence type="ECO:0000259" key="1">
    <source>
        <dbReference type="PROSITE" id="PS50883"/>
    </source>
</evidence>
<comment type="caution">
    <text evidence="2">The sequence shown here is derived from an EMBL/GenBank/DDBJ whole genome shotgun (WGS) entry which is preliminary data.</text>
</comment>
<organism evidence="2 3">
    <name type="scientific">Thalassotalea insulae</name>
    <dbReference type="NCBI Taxonomy" id="2056778"/>
    <lineage>
        <taxon>Bacteria</taxon>
        <taxon>Pseudomonadati</taxon>
        <taxon>Pseudomonadota</taxon>
        <taxon>Gammaproteobacteria</taxon>
        <taxon>Alteromonadales</taxon>
        <taxon>Colwelliaceae</taxon>
        <taxon>Thalassotalea</taxon>
    </lineage>
</organism>
<dbReference type="Gene3D" id="3.20.20.450">
    <property type="entry name" value="EAL domain"/>
    <property type="match status" value="1"/>
</dbReference>
<dbReference type="InterPro" id="IPR050706">
    <property type="entry name" value="Cyclic-di-GMP_PDE-like"/>
</dbReference>